<evidence type="ECO:0000313" key="1">
    <source>
        <dbReference type="EMBL" id="OLU44635.1"/>
    </source>
</evidence>
<reference evidence="1 2" key="1">
    <citation type="submission" date="2016-11" db="EMBL/GenBank/DDBJ databases">
        <title>Description of two novel members of the family Erysipelotrichaceae: Ileibacterium lipovorans gen. nov., sp. nov. and Dubosiella newyorkensis, gen. nov., sp. nov.</title>
        <authorList>
            <person name="Cox L.M."/>
            <person name="Sohn J."/>
            <person name="Tyrrell K.L."/>
            <person name="Citron D.M."/>
            <person name="Lawson P.A."/>
            <person name="Patel N.B."/>
            <person name="Iizumi T."/>
            <person name="Perez-Perez G.I."/>
            <person name="Goldstein E.J."/>
            <person name="Blaser M.J."/>
        </authorList>
    </citation>
    <scope>NUCLEOTIDE SEQUENCE [LARGE SCALE GENOMIC DNA]</scope>
    <source>
        <strain evidence="1 2">NYU-BL-A4</strain>
    </source>
</reference>
<comment type="caution">
    <text evidence="1">The sequence shown here is derived from an EMBL/GenBank/DDBJ whole genome shotgun (WGS) entry which is preliminary data.</text>
</comment>
<name>A0A1U7NKE8_9FIRM</name>
<dbReference type="EMBL" id="MPKA01000101">
    <property type="protein sequence ID" value="OLU44635.1"/>
    <property type="molecule type" value="Genomic_DNA"/>
</dbReference>
<protein>
    <submittedName>
        <fullName evidence="1">Uncharacterized protein</fullName>
    </submittedName>
</protein>
<sequence length="72" mass="8495">MEFLILPFEKKKVETGSRLSTWKDPTFDKALEEPIAIVYKIQNFEKFLFLSFTINSIIKEIKKGKDTIKKKL</sequence>
<evidence type="ECO:0000313" key="2">
    <source>
        <dbReference type="Proteomes" id="UP000186705"/>
    </source>
</evidence>
<proteinExistence type="predicted"/>
<organism evidence="1 2">
    <name type="scientific">Dubosiella newyorkensis</name>
    <dbReference type="NCBI Taxonomy" id="1862672"/>
    <lineage>
        <taxon>Bacteria</taxon>
        <taxon>Bacillati</taxon>
        <taxon>Bacillota</taxon>
        <taxon>Erysipelotrichia</taxon>
        <taxon>Erysipelotrichales</taxon>
        <taxon>Erysipelotrichaceae</taxon>
        <taxon>Dubosiella</taxon>
    </lineage>
</organism>
<dbReference type="RefSeq" id="WP_076342122.1">
    <property type="nucleotide sequence ID" value="NZ_CAJTMI010000011.1"/>
</dbReference>
<dbReference type="STRING" id="1862672.BO225_10110"/>
<keyword evidence="2" id="KW-1185">Reference proteome</keyword>
<dbReference type="GeneID" id="78276289"/>
<accession>A0A1U7NKE8</accession>
<gene>
    <name evidence="1" type="ORF">BO225_10110</name>
</gene>
<dbReference type="AlphaFoldDB" id="A0A1U7NKE8"/>
<dbReference type="Proteomes" id="UP000186705">
    <property type="component" value="Unassembled WGS sequence"/>
</dbReference>